<sequence length="126" mass="14240">MQQQKRTLAVVAVLAAAATCAAATPQGDSMIRDMEIIKKCNYTSPVAKDVLNSALINKILLDANNYAFKCFLHCLYREYGWVSFQRCRFRNFARRELVLHARGKTICTTVIILGPSRRKADGEKRD</sequence>
<dbReference type="Proteomes" id="UP000494165">
    <property type="component" value="Unassembled WGS sequence"/>
</dbReference>
<feature type="signal peptide" evidence="1">
    <location>
        <begin position="1"/>
        <end position="23"/>
    </location>
</feature>
<keyword evidence="3" id="KW-1185">Reference proteome</keyword>
<gene>
    <name evidence="2" type="ORF">CLODIP_2_CD08508</name>
</gene>
<evidence type="ECO:0000313" key="3">
    <source>
        <dbReference type="Proteomes" id="UP000494165"/>
    </source>
</evidence>
<reference evidence="2 3" key="1">
    <citation type="submission" date="2020-04" db="EMBL/GenBank/DDBJ databases">
        <authorList>
            <person name="Alioto T."/>
            <person name="Alioto T."/>
            <person name="Gomez Garrido J."/>
        </authorList>
    </citation>
    <scope>NUCLEOTIDE SEQUENCE [LARGE SCALE GENOMIC DNA]</scope>
</reference>
<dbReference type="GO" id="GO:0005549">
    <property type="term" value="F:odorant binding"/>
    <property type="evidence" value="ECO:0007669"/>
    <property type="project" value="InterPro"/>
</dbReference>
<dbReference type="AlphaFoldDB" id="A0A8S1CHS9"/>
<evidence type="ECO:0000256" key="1">
    <source>
        <dbReference type="SAM" id="SignalP"/>
    </source>
</evidence>
<name>A0A8S1CHS9_9INSE</name>
<dbReference type="CDD" id="cd23992">
    <property type="entry name" value="PBP_GOBP"/>
    <property type="match status" value="1"/>
</dbReference>
<keyword evidence="1" id="KW-0732">Signal</keyword>
<dbReference type="OrthoDB" id="6621861at2759"/>
<comment type="caution">
    <text evidence="2">The sequence shown here is derived from an EMBL/GenBank/DDBJ whole genome shotgun (WGS) entry which is preliminary data.</text>
</comment>
<proteinExistence type="predicted"/>
<accession>A0A8S1CHS9</accession>
<organism evidence="2 3">
    <name type="scientific">Cloeon dipterum</name>
    <dbReference type="NCBI Taxonomy" id="197152"/>
    <lineage>
        <taxon>Eukaryota</taxon>
        <taxon>Metazoa</taxon>
        <taxon>Ecdysozoa</taxon>
        <taxon>Arthropoda</taxon>
        <taxon>Hexapoda</taxon>
        <taxon>Insecta</taxon>
        <taxon>Pterygota</taxon>
        <taxon>Palaeoptera</taxon>
        <taxon>Ephemeroptera</taxon>
        <taxon>Pisciforma</taxon>
        <taxon>Baetidae</taxon>
        <taxon>Cloeon</taxon>
    </lineage>
</organism>
<dbReference type="EMBL" id="CADEPI010000058">
    <property type="protein sequence ID" value="CAB3371099.1"/>
    <property type="molecule type" value="Genomic_DNA"/>
</dbReference>
<protein>
    <submittedName>
        <fullName evidence="2">Uncharacterized protein</fullName>
    </submittedName>
</protein>
<dbReference type="Gene3D" id="1.10.238.20">
    <property type="entry name" value="Pheromone/general odorant binding protein domain"/>
    <property type="match status" value="1"/>
</dbReference>
<dbReference type="SUPFAM" id="SSF47565">
    <property type="entry name" value="Insect pheromone/odorant-binding proteins"/>
    <property type="match status" value="1"/>
</dbReference>
<dbReference type="InterPro" id="IPR036728">
    <property type="entry name" value="PBP_GOBP_sf"/>
</dbReference>
<evidence type="ECO:0000313" key="2">
    <source>
        <dbReference type="EMBL" id="CAB3371099.1"/>
    </source>
</evidence>
<feature type="chain" id="PRO_5035892350" evidence="1">
    <location>
        <begin position="24"/>
        <end position="126"/>
    </location>
</feature>